<dbReference type="Pfam" id="PF01022">
    <property type="entry name" value="HTH_5"/>
    <property type="match status" value="1"/>
</dbReference>
<dbReference type="PANTHER" id="PTHR44942">
    <property type="entry name" value="METHYLTRANSF_11 DOMAIN-CONTAINING PROTEIN"/>
    <property type="match status" value="1"/>
</dbReference>
<evidence type="ECO:0000259" key="4">
    <source>
        <dbReference type="PROSITE" id="PS50987"/>
    </source>
</evidence>
<dbReference type="InterPro" id="IPR011991">
    <property type="entry name" value="ArsR-like_HTH"/>
</dbReference>
<gene>
    <name evidence="5" type="ORF">AVDCRST_MAG77-6150</name>
</gene>
<reference evidence="5" key="1">
    <citation type="submission" date="2020-02" db="EMBL/GenBank/DDBJ databases">
        <authorList>
            <person name="Meier V. D."/>
        </authorList>
    </citation>
    <scope>NUCLEOTIDE SEQUENCE</scope>
    <source>
        <strain evidence="5">AVDCRST_MAG77</strain>
    </source>
</reference>
<dbReference type="InterPro" id="IPR001845">
    <property type="entry name" value="HTH_ArsR_DNA-bd_dom"/>
</dbReference>
<dbReference type="CDD" id="cd02440">
    <property type="entry name" value="AdoMet_MTases"/>
    <property type="match status" value="1"/>
</dbReference>
<dbReference type="PROSITE" id="PS50987">
    <property type="entry name" value="HTH_ARSR_2"/>
    <property type="match status" value="1"/>
</dbReference>
<dbReference type="InterPro" id="IPR013216">
    <property type="entry name" value="Methyltransf_11"/>
</dbReference>
<dbReference type="SMART" id="SM00418">
    <property type="entry name" value="HTH_ARSR"/>
    <property type="match status" value="1"/>
</dbReference>
<organism evidence="5">
    <name type="scientific">uncultured Chloroflexota bacterium</name>
    <dbReference type="NCBI Taxonomy" id="166587"/>
    <lineage>
        <taxon>Bacteria</taxon>
        <taxon>Bacillati</taxon>
        <taxon>Chloroflexota</taxon>
        <taxon>environmental samples</taxon>
    </lineage>
</organism>
<dbReference type="InterPro" id="IPR036390">
    <property type="entry name" value="WH_DNA-bd_sf"/>
</dbReference>
<dbReference type="InterPro" id="IPR036388">
    <property type="entry name" value="WH-like_DNA-bd_sf"/>
</dbReference>
<dbReference type="Pfam" id="PF08241">
    <property type="entry name" value="Methyltransf_11"/>
    <property type="match status" value="1"/>
</dbReference>
<dbReference type="GO" id="GO:0032259">
    <property type="term" value="P:methylation"/>
    <property type="evidence" value="ECO:0007669"/>
    <property type="project" value="UniProtKB-KW"/>
</dbReference>
<name>A0A6J4KJK6_9CHLR</name>
<dbReference type="PRINTS" id="PR00778">
    <property type="entry name" value="HTHARSR"/>
</dbReference>
<evidence type="ECO:0000256" key="3">
    <source>
        <dbReference type="ARBA" id="ARBA00022679"/>
    </source>
</evidence>
<dbReference type="SUPFAM" id="SSF46785">
    <property type="entry name" value="Winged helix' DNA-binding domain"/>
    <property type="match status" value="1"/>
</dbReference>
<dbReference type="PANTHER" id="PTHR44942:SF4">
    <property type="entry name" value="METHYLTRANSFERASE TYPE 11 DOMAIN-CONTAINING PROTEIN"/>
    <property type="match status" value="1"/>
</dbReference>
<dbReference type="InterPro" id="IPR029063">
    <property type="entry name" value="SAM-dependent_MTases_sf"/>
</dbReference>
<dbReference type="GO" id="GO:0008757">
    <property type="term" value="F:S-adenosylmethionine-dependent methyltransferase activity"/>
    <property type="evidence" value="ECO:0007669"/>
    <property type="project" value="InterPro"/>
</dbReference>
<feature type="domain" description="HTH arsR-type" evidence="4">
    <location>
        <begin position="1"/>
        <end position="97"/>
    </location>
</feature>
<dbReference type="SUPFAM" id="SSF53335">
    <property type="entry name" value="S-adenosyl-L-methionine-dependent methyltransferases"/>
    <property type="match status" value="1"/>
</dbReference>
<dbReference type="Gene3D" id="3.40.50.150">
    <property type="entry name" value="Vaccinia Virus protein VP39"/>
    <property type="match status" value="1"/>
</dbReference>
<dbReference type="InterPro" id="IPR051052">
    <property type="entry name" value="Diverse_substrate_MTase"/>
</dbReference>
<dbReference type="EMBL" id="CADCTC010000322">
    <property type="protein sequence ID" value="CAA9306946.1"/>
    <property type="molecule type" value="Genomic_DNA"/>
</dbReference>
<accession>A0A6J4KJK6</accession>
<keyword evidence="2" id="KW-0489">Methyltransferase</keyword>
<dbReference type="AlphaFoldDB" id="A0A6J4KJK6"/>
<dbReference type="CDD" id="cd00090">
    <property type="entry name" value="HTH_ARSR"/>
    <property type="match status" value="1"/>
</dbReference>
<sequence length="338" mass="36659">MTQAGILKHMVTVADATRCRMLRLLARQELTVSELCAVLQLPQSTVSRHLKTLLDDGWVQSRRDGTSRFYALAELAEDARSLWGLVESTLDGAAESRQDDLRLDSVLAARRRKSQEFFSSGAAQWDHLREELFGHSFHLQALPGLLDDRWTIGDLGCGSGLVTAALAPFVARVIAVDGSAEMLDTAARRLHTAANVELRQGELESLPIADASLDAAVLVLVLHYLPDPARVLAEVARVLLPGGRLLIVDMLPHEREDYQQQMGHVWLGFSESQITRYLSGAGLVRPRLHPLRTAPNTRGPALFTATAAAPDISEHNTAAAPVLNGKALPTAALANALA</sequence>
<evidence type="ECO:0000256" key="2">
    <source>
        <dbReference type="ARBA" id="ARBA00022603"/>
    </source>
</evidence>
<proteinExistence type="inferred from homology"/>
<comment type="similarity">
    <text evidence="1">Belongs to the methyltransferase superfamily.</text>
</comment>
<protein>
    <recommendedName>
        <fullName evidence="4">HTH arsR-type domain-containing protein</fullName>
    </recommendedName>
</protein>
<keyword evidence="3" id="KW-0808">Transferase</keyword>
<dbReference type="GO" id="GO:0003700">
    <property type="term" value="F:DNA-binding transcription factor activity"/>
    <property type="evidence" value="ECO:0007669"/>
    <property type="project" value="InterPro"/>
</dbReference>
<dbReference type="NCBIfam" id="NF033788">
    <property type="entry name" value="HTH_metalloreg"/>
    <property type="match status" value="1"/>
</dbReference>
<dbReference type="Gene3D" id="1.10.10.10">
    <property type="entry name" value="Winged helix-like DNA-binding domain superfamily/Winged helix DNA-binding domain"/>
    <property type="match status" value="1"/>
</dbReference>
<evidence type="ECO:0000256" key="1">
    <source>
        <dbReference type="ARBA" id="ARBA00008361"/>
    </source>
</evidence>
<evidence type="ECO:0000313" key="5">
    <source>
        <dbReference type="EMBL" id="CAA9306946.1"/>
    </source>
</evidence>